<dbReference type="Proteomes" id="UP000289775">
    <property type="component" value="Unassembled WGS sequence"/>
</dbReference>
<dbReference type="PROSITE" id="PS51257">
    <property type="entry name" value="PROKAR_LIPOPROTEIN"/>
    <property type="match status" value="1"/>
</dbReference>
<evidence type="ECO:0000313" key="1">
    <source>
        <dbReference type="EMBL" id="RYJ44879.1"/>
    </source>
</evidence>
<name>A0A444WGE0_9FLAO</name>
<keyword evidence="2" id="KW-1185">Reference proteome</keyword>
<comment type="caution">
    <text evidence="1">The sequence shown here is derived from an EMBL/GenBank/DDBJ whole genome shotgun (WGS) entry which is preliminary data.</text>
</comment>
<gene>
    <name evidence="1" type="ORF">NU09_0513</name>
</gene>
<reference evidence="1 2" key="1">
    <citation type="submission" date="2014-12" db="EMBL/GenBank/DDBJ databases">
        <title>Genome sequence of Flavobacterium beibuense RSKm HC5.</title>
        <authorList>
            <person name="Kim J.F."/>
            <person name="Song J.Y."/>
            <person name="Kwak M.-J."/>
            <person name="Lee S.-W."/>
        </authorList>
    </citation>
    <scope>NUCLEOTIDE SEQUENCE [LARGE SCALE GENOMIC DNA]</scope>
    <source>
        <strain evidence="1 2">RSKm HC5</strain>
    </source>
</reference>
<dbReference type="AlphaFoldDB" id="A0A444WGE0"/>
<evidence type="ECO:0008006" key="3">
    <source>
        <dbReference type="Google" id="ProtNLM"/>
    </source>
</evidence>
<dbReference type="RefSeq" id="WP_129749694.1">
    <property type="nucleotide sequence ID" value="NZ_JUIW01000002.1"/>
</dbReference>
<dbReference type="EMBL" id="JUIW01000002">
    <property type="protein sequence ID" value="RYJ44879.1"/>
    <property type="molecule type" value="Genomic_DNA"/>
</dbReference>
<proteinExistence type="predicted"/>
<evidence type="ECO:0000313" key="2">
    <source>
        <dbReference type="Proteomes" id="UP000289775"/>
    </source>
</evidence>
<organism evidence="1 2">
    <name type="scientific">Flavobacterium beibuense</name>
    <dbReference type="NCBI Taxonomy" id="657326"/>
    <lineage>
        <taxon>Bacteria</taxon>
        <taxon>Pseudomonadati</taxon>
        <taxon>Bacteroidota</taxon>
        <taxon>Flavobacteriia</taxon>
        <taxon>Flavobacteriales</taxon>
        <taxon>Flavobacteriaceae</taxon>
        <taxon>Flavobacterium</taxon>
    </lineage>
</organism>
<accession>A0A444WGE0</accession>
<sequence>MKKIIFFTLITSVLYSCGQKQAKPTEQISLETTNKISYGAFSKRDRIILNVISKGDSFTGTYQYILDGKTKTAVTFKGLMPGTEATTLATGMINDTLKTEEFFFSLNKEKVYIKIDEKYKDKDSVWRYKDNPKYGGDLVLDKIETDK</sequence>
<protein>
    <recommendedName>
        <fullName evidence="3">Lipoprotein</fullName>
    </recommendedName>
</protein>